<dbReference type="SUPFAM" id="SSF82895">
    <property type="entry name" value="TSP-1 type 1 repeat"/>
    <property type="match status" value="1"/>
</dbReference>
<feature type="domain" description="SBSPON-like C-terminal" evidence="5">
    <location>
        <begin position="233"/>
        <end position="327"/>
    </location>
</feature>
<evidence type="ECO:0000256" key="2">
    <source>
        <dbReference type="ARBA" id="ARBA00023157"/>
    </source>
</evidence>
<name>A0A8C4JZ21_DRONO</name>
<dbReference type="InterPro" id="IPR039942">
    <property type="entry name" value="SBSPO"/>
</dbReference>
<organism evidence="6 7">
    <name type="scientific">Dromaius novaehollandiae</name>
    <name type="common">Emu</name>
    <dbReference type="NCBI Taxonomy" id="8790"/>
    <lineage>
        <taxon>Eukaryota</taxon>
        <taxon>Metazoa</taxon>
        <taxon>Chordata</taxon>
        <taxon>Craniata</taxon>
        <taxon>Vertebrata</taxon>
        <taxon>Euteleostomi</taxon>
        <taxon>Archelosauria</taxon>
        <taxon>Archosauria</taxon>
        <taxon>Dinosauria</taxon>
        <taxon>Saurischia</taxon>
        <taxon>Theropoda</taxon>
        <taxon>Coelurosauria</taxon>
        <taxon>Aves</taxon>
        <taxon>Palaeognathae</taxon>
        <taxon>Casuariiformes</taxon>
        <taxon>Dromaiidae</taxon>
        <taxon>Dromaius</taxon>
    </lineage>
</organism>
<dbReference type="InterPro" id="IPR036383">
    <property type="entry name" value="TSP1_rpt_sf"/>
</dbReference>
<protein>
    <submittedName>
        <fullName evidence="6">Somatomedin-B and thrombospondin type-1 domain-containing protein-like</fullName>
    </submittedName>
</protein>
<dbReference type="InterPro" id="IPR056801">
    <property type="entry name" value="SBSPON_C"/>
</dbReference>
<keyword evidence="2" id="KW-1015">Disulfide bond</keyword>
<evidence type="ECO:0000259" key="4">
    <source>
        <dbReference type="Pfam" id="PF19028"/>
    </source>
</evidence>
<dbReference type="PANTHER" id="PTHR20920">
    <property type="entry name" value="RPE-SPONDIN"/>
    <property type="match status" value="1"/>
</dbReference>
<dbReference type="Proteomes" id="UP000694423">
    <property type="component" value="Unplaced"/>
</dbReference>
<evidence type="ECO:0000259" key="5">
    <source>
        <dbReference type="Pfam" id="PF25031"/>
    </source>
</evidence>
<accession>A0A8C4JZ21</accession>
<dbReference type="Gene3D" id="2.20.100.10">
    <property type="entry name" value="Thrombospondin type-1 (TSP1) repeat"/>
    <property type="match status" value="1"/>
</dbReference>
<feature type="domain" description="Spondin-like TSP1" evidence="4">
    <location>
        <begin position="152"/>
        <end position="196"/>
    </location>
</feature>
<proteinExistence type="predicted"/>
<keyword evidence="3" id="KW-0325">Glycoprotein</keyword>
<dbReference type="AlphaFoldDB" id="A0A8C4JZ21"/>
<dbReference type="PROSITE" id="PS50092">
    <property type="entry name" value="TSP1"/>
    <property type="match status" value="1"/>
</dbReference>
<dbReference type="PANTHER" id="PTHR20920:SF4">
    <property type="entry name" value="SMB DOMAIN-CONTAINING PROTEIN"/>
    <property type="match status" value="1"/>
</dbReference>
<dbReference type="InterPro" id="IPR000884">
    <property type="entry name" value="TSP1_rpt"/>
</dbReference>
<reference evidence="6" key="1">
    <citation type="submission" date="2025-08" db="UniProtKB">
        <authorList>
            <consortium name="Ensembl"/>
        </authorList>
    </citation>
    <scope>IDENTIFICATION</scope>
</reference>
<dbReference type="Ensembl" id="ENSDNVT00000019716.1">
    <property type="protein sequence ID" value="ENSDNVP00000016415.1"/>
    <property type="gene ID" value="ENSDNVG00000011516.1"/>
</dbReference>
<keyword evidence="7" id="KW-1185">Reference proteome</keyword>
<dbReference type="InterPro" id="IPR044004">
    <property type="entry name" value="TSP1_spondin_dom"/>
</dbReference>
<evidence type="ECO:0000256" key="3">
    <source>
        <dbReference type="ARBA" id="ARBA00023180"/>
    </source>
</evidence>
<evidence type="ECO:0000256" key="1">
    <source>
        <dbReference type="ARBA" id="ARBA00022729"/>
    </source>
</evidence>
<reference evidence="6" key="2">
    <citation type="submission" date="2025-09" db="UniProtKB">
        <authorList>
            <consortium name="Ensembl"/>
        </authorList>
    </citation>
    <scope>IDENTIFICATION</scope>
</reference>
<sequence length="334" mass="36482">MQFQFAFVSPRRAEGDALFRVRRWLRVGVILRRGCIRIPLLCEFPGPGVGRTLVCTSGVRKTCLQTLVLHREETEKGSYSSASALVASAALSPCRCGAVRCGAARCCAARCGAERCCAVRCCAVRCGAVRCCAVRCGAVGACRSAAPWPAAGTWSVWSGCAEPCKTTYRARRRHVIQEPRNGGEPCPALEERAGCVEYWSQHGAECKQSLIPALITTGGFGKARKKRAAADGNERAGYCVEFQLAAITPGCLHGHRSYTHWMRYLREGHTVCVECQHPALDSRSLHCYGDGSGSKKNQLLHWQAVGNPQCRGTWKRIRQLDTCSCPSVHSFLFI</sequence>
<dbReference type="Pfam" id="PF25031">
    <property type="entry name" value="SBSPON_C"/>
    <property type="match status" value="1"/>
</dbReference>
<dbReference type="Pfam" id="PF19028">
    <property type="entry name" value="TSP1_spondin"/>
    <property type="match status" value="1"/>
</dbReference>
<evidence type="ECO:0000313" key="7">
    <source>
        <dbReference type="Proteomes" id="UP000694423"/>
    </source>
</evidence>
<evidence type="ECO:0000313" key="6">
    <source>
        <dbReference type="Ensembl" id="ENSDNVP00000016415.1"/>
    </source>
</evidence>
<keyword evidence="1" id="KW-0732">Signal</keyword>